<dbReference type="Gene3D" id="3.40.50.300">
    <property type="entry name" value="P-loop containing nucleotide triphosphate hydrolases"/>
    <property type="match status" value="2"/>
</dbReference>
<dbReference type="PANTHER" id="PTHR23077:SF9">
    <property type="entry name" value="PEROXISOMAL ATPASE PEX6"/>
    <property type="match status" value="1"/>
</dbReference>
<dbReference type="GO" id="GO:0005829">
    <property type="term" value="C:cytosol"/>
    <property type="evidence" value="ECO:0007669"/>
    <property type="project" value="TreeGrafter"/>
</dbReference>
<organism evidence="2 3">
    <name type="scientific">Hibiscus syriacus</name>
    <name type="common">Rose of Sharon</name>
    <dbReference type="NCBI Taxonomy" id="106335"/>
    <lineage>
        <taxon>Eukaryota</taxon>
        <taxon>Viridiplantae</taxon>
        <taxon>Streptophyta</taxon>
        <taxon>Embryophyta</taxon>
        <taxon>Tracheophyta</taxon>
        <taxon>Spermatophyta</taxon>
        <taxon>Magnoliopsida</taxon>
        <taxon>eudicotyledons</taxon>
        <taxon>Gunneridae</taxon>
        <taxon>Pentapetalae</taxon>
        <taxon>rosids</taxon>
        <taxon>malvids</taxon>
        <taxon>Malvales</taxon>
        <taxon>Malvaceae</taxon>
        <taxon>Malvoideae</taxon>
        <taxon>Hibiscus</taxon>
    </lineage>
</organism>
<dbReference type="Pfam" id="PF00004">
    <property type="entry name" value="AAA"/>
    <property type="match status" value="1"/>
</dbReference>
<comment type="caution">
    <text evidence="2">The sequence shown here is derived from an EMBL/GenBank/DDBJ whole genome shotgun (WGS) entry which is preliminary data.</text>
</comment>
<dbReference type="InterPro" id="IPR003959">
    <property type="entry name" value="ATPase_AAA_core"/>
</dbReference>
<dbReference type="InterPro" id="IPR050168">
    <property type="entry name" value="AAA_ATPase_domain"/>
</dbReference>
<dbReference type="SUPFAM" id="SSF52540">
    <property type="entry name" value="P-loop containing nucleoside triphosphate hydrolases"/>
    <property type="match status" value="1"/>
</dbReference>
<dbReference type="GO" id="GO:0016558">
    <property type="term" value="P:protein import into peroxisome matrix"/>
    <property type="evidence" value="ECO:0007669"/>
    <property type="project" value="TreeGrafter"/>
</dbReference>
<dbReference type="AlphaFoldDB" id="A0A6A2ZYL1"/>
<evidence type="ECO:0000313" key="3">
    <source>
        <dbReference type="Proteomes" id="UP000436088"/>
    </source>
</evidence>
<dbReference type="GO" id="GO:0016887">
    <property type="term" value="F:ATP hydrolysis activity"/>
    <property type="evidence" value="ECO:0007669"/>
    <property type="project" value="InterPro"/>
</dbReference>
<protein>
    <submittedName>
        <fullName evidence="2">Peroxisome bioproteinsis protein 6 isoform 2</fullName>
    </submittedName>
</protein>
<evidence type="ECO:0000313" key="2">
    <source>
        <dbReference type="EMBL" id="KAE8696968.1"/>
    </source>
</evidence>
<dbReference type="PANTHER" id="PTHR23077">
    <property type="entry name" value="AAA-FAMILY ATPASE"/>
    <property type="match status" value="1"/>
</dbReference>
<dbReference type="GO" id="GO:0005524">
    <property type="term" value="F:ATP binding"/>
    <property type="evidence" value="ECO:0007669"/>
    <property type="project" value="InterPro"/>
</dbReference>
<proteinExistence type="predicted"/>
<sequence>MMIDIMQNESLPSDQIGLSSEVASVIRKFTEPVANDEDGYAEDKSNSDFTCLEDFVKDMLGQTCGFMSQDLCALIADTANSRGKEDLEKALERSKKMNASALGAPSVPNVKWEDGGGLVAVKKSILDTVQLPLLHKDIFSSGLCKRSGFLLYGPPGKGKARSALPCVIFFDELDSLAPARGASGGVMDRVVSQVSIDTLAMASTDKLSSVLLLLIMTICLLRDACRD</sequence>
<dbReference type="Proteomes" id="UP000436088">
    <property type="component" value="Unassembled WGS sequence"/>
</dbReference>
<gene>
    <name evidence="2" type="ORF">F3Y22_tig00110637pilonHSYRG00465</name>
</gene>
<feature type="domain" description="ATPase AAA-type core" evidence="1">
    <location>
        <begin position="160"/>
        <end position="193"/>
    </location>
</feature>
<evidence type="ECO:0000259" key="1">
    <source>
        <dbReference type="Pfam" id="PF00004"/>
    </source>
</evidence>
<accession>A0A6A2ZYL1</accession>
<dbReference type="GO" id="GO:0005778">
    <property type="term" value="C:peroxisomal membrane"/>
    <property type="evidence" value="ECO:0007669"/>
    <property type="project" value="TreeGrafter"/>
</dbReference>
<name>A0A6A2ZYL1_HIBSY</name>
<dbReference type="InterPro" id="IPR027417">
    <property type="entry name" value="P-loop_NTPase"/>
</dbReference>
<dbReference type="EMBL" id="VEPZ02001057">
    <property type="protein sequence ID" value="KAE8696968.1"/>
    <property type="molecule type" value="Genomic_DNA"/>
</dbReference>
<keyword evidence="3" id="KW-1185">Reference proteome</keyword>
<reference evidence="2" key="1">
    <citation type="submission" date="2019-09" db="EMBL/GenBank/DDBJ databases">
        <title>Draft genome information of white flower Hibiscus syriacus.</title>
        <authorList>
            <person name="Kim Y.-M."/>
        </authorList>
    </citation>
    <scope>NUCLEOTIDE SEQUENCE [LARGE SCALE GENOMIC DNA]</scope>
    <source>
        <strain evidence="2">YM2019G1</strain>
    </source>
</reference>